<dbReference type="GO" id="GO:0008395">
    <property type="term" value="F:steroid hydroxylase activity"/>
    <property type="evidence" value="ECO:0007669"/>
    <property type="project" value="TreeGrafter"/>
</dbReference>
<dbReference type="InterPro" id="IPR036396">
    <property type="entry name" value="Cyt_P450_sf"/>
</dbReference>
<dbReference type="GO" id="GO:0036199">
    <property type="term" value="F:cholest-4-en-3-one 26-monooxygenase activity"/>
    <property type="evidence" value="ECO:0007669"/>
    <property type="project" value="TreeGrafter"/>
</dbReference>
<comment type="function">
    <text evidence="8">Cytochromes P450 are a group of heme-thiolate monooxygenases. They oxidize a variety of structurally unrelated compounds, including steroids, fatty acids, and xenobiotics.</text>
</comment>
<gene>
    <name evidence="9" type="ORF">B5K10_13510</name>
</gene>
<dbReference type="AlphaFoldDB" id="A0A3E1BIQ8"/>
<keyword evidence="5" id="KW-0560">Oxidoreductase</keyword>
<dbReference type="EMBL" id="NAOO01000017">
    <property type="protein sequence ID" value="RFB92987.1"/>
    <property type="molecule type" value="Genomic_DNA"/>
</dbReference>
<reference evidence="9 10" key="1">
    <citation type="submission" date="2017-03" db="EMBL/GenBank/DDBJ databases">
        <title>Genome analysis of Rhizobial strains effectives or ineffectives for nitrogen fixation isolated from bean seeds.</title>
        <authorList>
            <person name="Peralta H."/>
            <person name="Aguilar-Vera A."/>
            <person name="Mora Y."/>
            <person name="Vargas-Lagunas C."/>
            <person name="Girard L."/>
            <person name="Mora J."/>
        </authorList>
    </citation>
    <scope>NUCLEOTIDE SEQUENCE [LARGE SCALE GENOMIC DNA]</scope>
    <source>
        <strain evidence="9 10">CCGM5</strain>
    </source>
</reference>
<dbReference type="GO" id="GO:0005506">
    <property type="term" value="F:iron ion binding"/>
    <property type="evidence" value="ECO:0007669"/>
    <property type="project" value="InterPro"/>
</dbReference>
<dbReference type="GO" id="GO:0020037">
    <property type="term" value="F:heme binding"/>
    <property type="evidence" value="ECO:0007669"/>
    <property type="project" value="InterPro"/>
</dbReference>
<evidence type="ECO:0000256" key="8">
    <source>
        <dbReference type="ARBA" id="ARBA00043906"/>
    </source>
</evidence>
<evidence type="ECO:0000256" key="7">
    <source>
        <dbReference type="ARBA" id="ARBA00023033"/>
    </source>
</evidence>
<dbReference type="CDD" id="cd11033">
    <property type="entry name" value="CYP142-like"/>
    <property type="match status" value="1"/>
</dbReference>
<dbReference type="Proteomes" id="UP000256748">
    <property type="component" value="Unassembled WGS sequence"/>
</dbReference>
<dbReference type="PANTHER" id="PTHR46696">
    <property type="entry name" value="P450, PUTATIVE (EUROFUNG)-RELATED"/>
    <property type="match status" value="1"/>
</dbReference>
<evidence type="ECO:0000313" key="10">
    <source>
        <dbReference type="Proteomes" id="UP000256748"/>
    </source>
</evidence>
<keyword evidence="6" id="KW-0408">Iron</keyword>
<dbReference type="GO" id="GO:0006707">
    <property type="term" value="P:cholesterol catabolic process"/>
    <property type="evidence" value="ECO:0007669"/>
    <property type="project" value="TreeGrafter"/>
</dbReference>
<keyword evidence="7" id="KW-0503">Monooxygenase</keyword>
<comment type="cofactor">
    <cofactor evidence="1">
        <name>heme</name>
        <dbReference type="ChEBI" id="CHEBI:30413"/>
    </cofactor>
</comment>
<accession>A0A3E1BIQ8</accession>
<dbReference type="Pfam" id="PF00067">
    <property type="entry name" value="p450"/>
    <property type="match status" value="1"/>
</dbReference>
<dbReference type="InterPro" id="IPR001128">
    <property type="entry name" value="Cyt_P450"/>
</dbReference>
<name>A0A3E1BIQ8_RHILT</name>
<evidence type="ECO:0000313" key="9">
    <source>
        <dbReference type="EMBL" id="RFB92987.1"/>
    </source>
</evidence>
<evidence type="ECO:0000256" key="6">
    <source>
        <dbReference type="ARBA" id="ARBA00023004"/>
    </source>
</evidence>
<evidence type="ECO:0000256" key="2">
    <source>
        <dbReference type="ARBA" id="ARBA00010617"/>
    </source>
</evidence>
<evidence type="ECO:0000256" key="3">
    <source>
        <dbReference type="ARBA" id="ARBA00022617"/>
    </source>
</evidence>
<sequence>MTIDIDKINFTDPSFWQRKDRDEAFEAIRNERPAFWNEFLPGPEEASKGFWSVTRYDDIVKVSTDSKTFVSGESTYIGDQTAKEAHEEGWFLNMDAPDHFKLRQIVSKAFSPQGVQKMRDAAERYANELVAAAKAKGGCDFATDVAQPFPVAVVCDFLGAPHEYRKRLHELTMIALAGDAEEIGGVEAIPGAFAELNAIGAALAKERRKAPKDDILSLIGAAEIDGRRLSDEEVGYFFQLLVTAGMETTGTVGAHLMRLLLENPDQMRIWMDDPAGTAPTGIEEAVRLVSPIMHMRRTASVDTEVAGQKIAAGEKVVMWYYSGNRDERQFKDPLKFDVLRNPNPHLGFGGGGRHTCLGAHLARMELPYLVAAALRELRAIEPSAPAKFVPSRFVNGISSLPIIYKAA</sequence>
<organism evidence="9 10">
    <name type="scientific">Rhizobium leguminosarum bv. trifolii</name>
    <dbReference type="NCBI Taxonomy" id="386"/>
    <lineage>
        <taxon>Bacteria</taxon>
        <taxon>Pseudomonadati</taxon>
        <taxon>Pseudomonadota</taxon>
        <taxon>Alphaproteobacteria</taxon>
        <taxon>Hyphomicrobiales</taxon>
        <taxon>Rhizobiaceae</taxon>
        <taxon>Rhizobium/Agrobacterium group</taxon>
        <taxon>Rhizobium</taxon>
    </lineage>
</organism>
<protein>
    <submittedName>
        <fullName evidence="9">Cytochrome</fullName>
    </submittedName>
</protein>
<dbReference type="RefSeq" id="WP_116273669.1">
    <property type="nucleotide sequence ID" value="NZ_KZ859521.1"/>
</dbReference>
<evidence type="ECO:0000256" key="4">
    <source>
        <dbReference type="ARBA" id="ARBA00022723"/>
    </source>
</evidence>
<proteinExistence type="inferred from homology"/>
<evidence type="ECO:0000256" key="1">
    <source>
        <dbReference type="ARBA" id="ARBA00001971"/>
    </source>
</evidence>
<comment type="similarity">
    <text evidence="2">Belongs to the cytochrome P450 family.</text>
</comment>
<dbReference type="FunFam" id="1.10.630.10:FF:000018">
    <property type="entry name" value="Cytochrome P450 monooxygenase"/>
    <property type="match status" value="1"/>
</dbReference>
<keyword evidence="4" id="KW-0479">Metal-binding</keyword>
<dbReference type="Gene3D" id="1.10.630.10">
    <property type="entry name" value="Cytochrome P450"/>
    <property type="match status" value="1"/>
</dbReference>
<dbReference type="PRINTS" id="PR00359">
    <property type="entry name" value="BP450"/>
</dbReference>
<dbReference type="InterPro" id="IPR002397">
    <property type="entry name" value="Cyt_P450_B"/>
</dbReference>
<dbReference type="SUPFAM" id="SSF48264">
    <property type="entry name" value="Cytochrome P450"/>
    <property type="match status" value="1"/>
</dbReference>
<dbReference type="PANTHER" id="PTHR46696:SF4">
    <property type="entry name" value="BIOTIN BIOSYNTHESIS CYTOCHROME P450"/>
    <property type="match status" value="1"/>
</dbReference>
<comment type="caution">
    <text evidence="9">The sequence shown here is derived from an EMBL/GenBank/DDBJ whole genome shotgun (WGS) entry which is preliminary data.</text>
</comment>
<evidence type="ECO:0000256" key="5">
    <source>
        <dbReference type="ARBA" id="ARBA00023002"/>
    </source>
</evidence>
<keyword evidence="3" id="KW-0349">Heme</keyword>